<accession>A0A9D9DMB5</accession>
<keyword evidence="1" id="KW-0812">Transmembrane</keyword>
<keyword evidence="1" id="KW-0472">Membrane</keyword>
<evidence type="ECO:0000256" key="1">
    <source>
        <dbReference type="SAM" id="Phobius"/>
    </source>
</evidence>
<organism evidence="2 3">
    <name type="scientific">Candidatus Scatousia excrementipullorum</name>
    <dbReference type="NCBI Taxonomy" id="2840936"/>
    <lineage>
        <taxon>Bacteria</taxon>
        <taxon>Candidatus Scatousia</taxon>
    </lineage>
</organism>
<comment type="caution">
    <text evidence="2">The sequence shown here is derived from an EMBL/GenBank/DDBJ whole genome shotgun (WGS) entry which is preliminary data.</text>
</comment>
<dbReference type="EMBL" id="JADIND010000068">
    <property type="protein sequence ID" value="MBO8430359.1"/>
    <property type="molecule type" value="Genomic_DNA"/>
</dbReference>
<evidence type="ECO:0000313" key="3">
    <source>
        <dbReference type="Proteomes" id="UP000823632"/>
    </source>
</evidence>
<keyword evidence="1" id="KW-1133">Transmembrane helix</keyword>
<reference evidence="2" key="2">
    <citation type="journal article" date="2021" name="PeerJ">
        <title>Extensive microbial diversity within the chicken gut microbiome revealed by metagenomics and culture.</title>
        <authorList>
            <person name="Gilroy R."/>
            <person name="Ravi A."/>
            <person name="Getino M."/>
            <person name="Pursley I."/>
            <person name="Horton D.L."/>
            <person name="Alikhan N.F."/>
            <person name="Baker D."/>
            <person name="Gharbi K."/>
            <person name="Hall N."/>
            <person name="Watson M."/>
            <person name="Adriaenssens E.M."/>
            <person name="Foster-Nyarko E."/>
            <person name="Jarju S."/>
            <person name="Secka A."/>
            <person name="Antonio M."/>
            <person name="Oren A."/>
            <person name="Chaudhuri R.R."/>
            <person name="La Ragione R."/>
            <person name="Hildebrand F."/>
            <person name="Pallen M.J."/>
        </authorList>
    </citation>
    <scope>NUCLEOTIDE SEQUENCE</scope>
    <source>
        <strain evidence="2">10192</strain>
    </source>
</reference>
<proteinExistence type="predicted"/>
<evidence type="ECO:0000313" key="2">
    <source>
        <dbReference type="EMBL" id="MBO8430359.1"/>
    </source>
</evidence>
<feature type="transmembrane region" description="Helical" evidence="1">
    <location>
        <begin position="12"/>
        <end position="33"/>
    </location>
</feature>
<sequence length="147" mass="17320">MGRKSKKNIHSLRNKVIAFIFSLFLIASGVYYITLNYVPQKLYETQDMRSGMNEAYYVSQWCSDDFGKREFVLWDNTRVDCLTKDYAIEFDFAKKWAESIGQALYYAKMTGKKPAVTLILTQLEDYKYVKRIERLDNGIKIFLIKAY</sequence>
<name>A0A9D9DMB5_9BACT</name>
<dbReference type="Proteomes" id="UP000823632">
    <property type="component" value="Unassembled WGS sequence"/>
</dbReference>
<gene>
    <name evidence="2" type="ORF">IAC76_03140</name>
</gene>
<dbReference type="AlphaFoldDB" id="A0A9D9DMB5"/>
<reference evidence="2" key="1">
    <citation type="submission" date="2020-10" db="EMBL/GenBank/DDBJ databases">
        <authorList>
            <person name="Gilroy R."/>
        </authorList>
    </citation>
    <scope>NUCLEOTIDE SEQUENCE</scope>
    <source>
        <strain evidence="2">10192</strain>
    </source>
</reference>
<protein>
    <submittedName>
        <fullName evidence="2">Uncharacterized protein</fullName>
    </submittedName>
</protein>